<protein>
    <recommendedName>
        <fullName evidence="3">F-box domain-containing protein</fullName>
    </recommendedName>
</protein>
<dbReference type="PhylomeDB" id="A0A0G4H850"/>
<organism evidence="1 2">
    <name type="scientific">Vitrella brassicaformis (strain CCMP3155)</name>
    <dbReference type="NCBI Taxonomy" id="1169540"/>
    <lineage>
        <taxon>Eukaryota</taxon>
        <taxon>Sar</taxon>
        <taxon>Alveolata</taxon>
        <taxon>Colpodellida</taxon>
        <taxon>Vitrellaceae</taxon>
        <taxon>Vitrella</taxon>
    </lineage>
</organism>
<gene>
    <name evidence="1" type="ORF">Vbra_19911</name>
</gene>
<keyword evidence="2" id="KW-1185">Reference proteome</keyword>
<evidence type="ECO:0000313" key="1">
    <source>
        <dbReference type="EMBL" id="CEM40083.1"/>
    </source>
</evidence>
<dbReference type="VEuPathDB" id="CryptoDB:Vbra_19911"/>
<evidence type="ECO:0008006" key="3">
    <source>
        <dbReference type="Google" id="ProtNLM"/>
    </source>
</evidence>
<dbReference type="AlphaFoldDB" id="A0A0G4H850"/>
<reference evidence="1 2" key="1">
    <citation type="submission" date="2014-11" db="EMBL/GenBank/DDBJ databases">
        <authorList>
            <person name="Zhu J."/>
            <person name="Qi W."/>
            <person name="Song R."/>
        </authorList>
    </citation>
    <scope>NUCLEOTIDE SEQUENCE [LARGE SCALE GENOMIC DNA]</scope>
</reference>
<proteinExistence type="predicted"/>
<evidence type="ECO:0000313" key="2">
    <source>
        <dbReference type="Proteomes" id="UP000041254"/>
    </source>
</evidence>
<dbReference type="InParanoid" id="A0A0G4H850"/>
<sequence length="376" mass="43113">MDAAEHLEDLPAEILDALLSYLPAESCAALRSTSDGRAGCCLIDEAFLVRRLNKIIKQHNLESVLAYEREHRRVITSAMSRRTRRRRRRISCLPRVDYLLRLVFIFENGGDWGAVRPMILLAYHHGWLKVLPLMLSPIDVQEADTKATYLSRCEAVRQYSLFGHRLRQTANGWPCCPDLMLLEGLARELRPTRYSLRLRDSLTSAFKTSDPRDPVSTCCYSTTGRTFRELIIFRMQQWSDRRDTFQRPLWQEARVCVATTECTWTDDSLSLKERFTRAEALLKGDNVYGCRTVDVENHLTRTRLVIFAGDQVADRFAVHLRVTKNFSDSITLELLTTEATGIPSYRLKTLSDFEGTAPIVRQKMGKDGALFFGKPL</sequence>
<accession>A0A0G4H850</accession>
<dbReference type="Proteomes" id="UP000041254">
    <property type="component" value="Unassembled WGS sequence"/>
</dbReference>
<dbReference type="EMBL" id="CDMY01001064">
    <property type="protein sequence ID" value="CEM40083.1"/>
    <property type="molecule type" value="Genomic_DNA"/>
</dbReference>
<name>A0A0G4H850_VITBC</name>